<protein>
    <recommendedName>
        <fullName evidence="5">Metal-binding protein</fullName>
    </recommendedName>
</protein>
<evidence type="ECO:0000313" key="1">
    <source>
        <dbReference type="EMBL" id="AZH24712.1"/>
    </source>
</evidence>
<organism evidence="2 3">
    <name type="scientific">Haloplanus aerogenes</name>
    <dbReference type="NCBI Taxonomy" id="660522"/>
    <lineage>
        <taxon>Archaea</taxon>
        <taxon>Methanobacteriati</taxon>
        <taxon>Methanobacteriota</taxon>
        <taxon>Stenosarchaea group</taxon>
        <taxon>Halobacteria</taxon>
        <taxon>Halobacteriales</taxon>
        <taxon>Haloferacaceae</taxon>
        <taxon>Haloplanus</taxon>
    </lineage>
</organism>
<dbReference type="InterPro" id="IPR002753">
    <property type="entry name" value="UPF0058"/>
</dbReference>
<dbReference type="Gene3D" id="1.20.1270.110">
    <property type="entry name" value="Uncharacterised protein family UPF0058"/>
    <property type="match status" value="1"/>
</dbReference>
<dbReference type="SUPFAM" id="SSF140371">
    <property type="entry name" value="Vng1086c-like"/>
    <property type="match status" value="1"/>
</dbReference>
<dbReference type="Proteomes" id="UP000277326">
    <property type="component" value="Unassembled WGS sequence"/>
</dbReference>
<evidence type="ECO:0000313" key="4">
    <source>
        <dbReference type="Proteomes" id="UP000282007"/>
    </source>
</evidence>
<name>A0A3M0DS81_9EURY</name>
<dbReference type="OrthoDB" id="177623at2157"/>
<proteinExistence type="predicted"/>
<dbReference type="AlphaFoldDB" id="A0A3M0DS81"/>
<dbReference type="KEGG" id="haer:DU502_04620"/>
<dbReference type="InterPro" id="IPR036519">
    <property type="entry name" value="UPF0058_sf"/>
</dbReference>
<dbReference type="Pfam" id="PF01893">
    <property type="entry name" value="UPF0058"/>
    <property type="match status" value="1"/>
</dbReference>
<dbReference type="EMBL" id="REFS01000002">
    <property type="protein sequence ID" value="RMB23630.1"/>
    <property type="molecule type" value="Genomic_DNA"/>
</dbReference>
<evidence type="ECO:0008006" key="5">
    <source>
        <dbReference type="Google" id="ProtNLM"/>
    </source>
</evidence>
<dbReference type="GeneID" id="38470544"/>
<sequence>MRKQELVHLHGLLVEVTQSLVDEGTISAEIKNEYVALDTNAYSIHESKSDHEEAVLFLAATLSATLEELTEEQSAISAP</sequence>
<accession>A0A3M0DS81</accession>
<dbReference type="PANTHER" id="PTHR42203:SF2">
    <property type="entry name" value="UPF0058 PROTEIN MJ1205"/>
    <property type="match status" value="1"/>
</dbReference>
<keyword evidence="4" id="KW-1185">Reference proteome</keyword>
<reference evidence="2 3" key="1">
    <citation type="journal article" date="2015" name="Stand. Genomic Sci.">
        <title>Genomic Encyclopedia of Bacterial and Archaeal Type Strains, Phase III: the genomes of soil and plant-associated and newly described type strains.</title>
        <authorList>
            <person name="Whitman W.B."/>
            <person name="Woyke T."/>
            <person name="Klenk H.P."/>
            <person name="Zhou Y."/>
            <person name="Lilburn T.G."/>
            <person name="Beck B.J."/>
            <person name="De Vos P."/>
            <person name="Vandamme P."/>
            <person name="Eisen J.A."/>
            <person name="Garrity G."/>
            <person name="Hugenholtz P."/>
            <person name="Kyrpides N.C."/>
        </authorList>
    </citation>
    <scope>NUCLEOTIDE SEQUENCE [LARGE SCALE GENOMIC DNA]</scope>
    <source>
        <strain evidence="2 3">CGMCC 1.10124</strain>
    </source>
</reference>
<gene>
    <name evidence="2" type="ORF">ATH50_0851</name>
    <name evidence="1" type="ORF">DU502_04620</name>
</gene>
<evidence type="ECO:0000313" key="3">
    <source>
        <dbReference type="Proteomes" id="UP000277326"/>
    </source>
</evidence>
<evidence type="ECO:0000313" key="2">
    <source>
        <dbReference type="EMBL" id="RMB23630.1"/>
    </source>
</evidence>
<reference evidence="2" key="3">
    <citation type="submission" date="2018-10" db="EMBL/GenBank/DDBJ databases">
        <authorList>
            <person name="Whitman W."/>
            <person name="Huntemann M."/>
            <person name="Clum A."/>
            <person name="Pillay M."/>
            <person name="Palaniappan K."/>
            <person name="Varghese N."/>
            <person name="Mikhailova N."/>
            <person name="Stamatis D."/>
            <person name="Reddy T."/>
            <person name="Daum C."/>
            <person name="Shapiro N."/>
            <person name="Ivanova N."/>
            <person name="Kyrpides N."/>
            <person name="Woyke T."/>
        </authorList>
    </citation>
    <scope>NUCLEOTIDE SEQUENCE</scope>
    <source>
        <strain evidence="2">CGMCC 1.10124</strain>
    </source>
</reference>
<dbReference type="EMBL" id="CP034145">
    <property type="protein sequence ID" value="AZH24712.1"/>
    <property type="molecule type" value="Genomic_DNA"/>
</dbReference>
<dbReference type="Proteomes" id="UP000282007">
    <property type="component" value="Chromosome"/>
</dbReference>
<dbReference type="RefSeq" id="WP_121919557.1">
    <property type="nucleotide sequence ID" value="NZ_CP034145.1"/>
</dbReference>
<dbReference type="PANTHER" id="PTHR42203">
    <property type="entry name" value="UPF0058 PROTEIN MJ1205"/>
    <property type="match status" value="1"/>
</dbReference>
<reference evidence="1 4" key="2">
    <citation type="submission" date="2018-07" db="EMBL/GenBank/DDBJ databases">
        <title>Genome sequences of Haloplanus aerogenes JCM 16430T.</title>
        <authorList>
            <person name="Kim Y.B."/>
            <person name="Roh S.W."/>
        </authorList>
    </citation>
    <scope>NUCLEOTIDE SEQUENCE [LARGE SCALE GENOMIC DNA]</scope>
    <source>
        <strain evidence="1 4">JCM 16430</strain>
    </source>
</reference>